<dbReference type="InterPro" id="IPR036397">
    <property type="entry name" value="RNaseH_sf"/>
</dbReference>
<evidence type="ECO:0000256" key="10">
    <source>
        <dbReference type="ARBA" id="ARBA00023172"/>
    </source>
</evidence>
<evidence type="ECO:0000256" key="1">
    <source>
        <dbReference type="ARBA" id="ARBA00009518"/>
    </source>
</evidence>
<dbReference type="GO" id="GO:0006310">
    <property type="term" value="P:DNA recombination"/>
    <property type="evidence" value="ECO:0007669"/>
    <property type="project" value="UniProtKB-UniRule"/>
</dbReference>
<accession>A0A1F4URU2</accession>
<evidence type="ECO:0000256" key="3">
    <source>
        <dbReference type="ARBA" id="ARBA00022722"/>
    </source>
</evidence>
<dbReference type="GO" id="GO:0008821">
    <property type="term" value="F:crossover junction DNA endonuclease activity"/>
    <property type="evidence" value="ECO:0007669"/>
    <property type="project" value="UniProtKB-UniRule"/>
</dbReference>
<evidence type="ECO:0000256" key="2">
    <source>
        <dbReference type="ARBA" id="ARBA00022490"/>
    </source>
</evidence>
<dbReference type="GO" id="GO:0005737">
    <property type="term" value="C:cytoplasm"/>
    <property type="evidence" value="ECO:0007669"/>
    <property type="project" value="UniProtKB-SubCell"/>
</dbReference>
<sequence>MIIMGIDPGTAKTGYGFIETELTGPMTLIDYGRIVTSKDNLMSERLLKIYDSSIALIEKYSPDILVIERLFFNTNVKTALSVGQARGIHVLIAGRFKIPVYEYTALEAKMALTGYGRSEKEAVRDKVAEYLGEDILKKKGIDASDALAMAICHRIKIS</sequence>
<keyword evidence="5 13" id="KW-0255">Endonuclease</keyword>
<organism evidence="15 16">
    <name type="scientific">candidate division WWE3 bacterium RIFCSPHIGHO2_01_FULL_35_17</name>
    <dbReference type="NCBI Taxonomy" id="1802614"/>
    <lineage>
        <taxon>Bacteria</taxon>
        <taxon>Katanobacteria</taxon>
    </lineage>
</organism>
<evidence type="ECO:0000256" key="14">
    <source>
        <dbReference type="NCBIfam" id="TIGR00228"/>
    </source>
</evidence>
<feature type="binding site" evidence="13">
    <location>
        <position position="7"/>
    </location>
    <ligand>
        <name>Mg(2+)</name>
        <dbReference type="ChEBI" id="CHEBI:18420"/>
        <label>1</label>
    </ligand>
</feature>
<dbReference type="GO" id="GO:0000287">
    <property type="term" value="F:magnesium ion binding"/>
    <property type="evidence" value="ECO:0007669"/>
    <property type="project" value="UniProtKB-UniRule"/>
</dbReference>
<evidence type="ECO:0000256" key="9">
    <source>
        <dbReference type="ARBA" id="ARBA00023125"/>
    </source>
</evidence>
<dbReference type="HAMAP" id="MF_00034">
    <property type="entry name" value="RuvC"/>
    <property type="match status" value="1"/>
</dbReference>
<dbReference type="InterPro" id="IPR002176">
    <property type="entry name" value="X-over_junc_endoDNase_RuvC"/>
</dbReference>
<dbReference type="GO" id="GO:0003677">
    <property type="term" value="F:DNA binding"/>
    <property type="evidence" value="ECO:0007669"/>
    <property type="project" value="UniProtKB-KW"/>
</dbReference>
<comment type="cofactor">
    <cofactor evidence="13">
        <name>Mg(2+)</name>
        <dbReference type="ChEBI" id="CHEBI:18420"/>
    </cofactor>
    <text evidence="13">Binds 2 Mg(2+) ion per subunit.</text>
</comment>
<keyword evidence="6 13" id="KW-0227">DNA damage</keyword>
<comment type="caution">
    <text evidence="15">The sequence shown here is derived from an EMBL/GenBank/DDBJ whole genome shotgun (WGS) entry which is preliminary data.</text>
</comment>
<evidence type="ECO:0000256" key="11">
    <source>
        <dbReference type="ARBA" id="ARBA00023204"/>
    </source>
</evidence>
<keyword evidence="10 13" id="KW-0233">DNA recombination</keyword>
<comment type="catalytic activity">
    <reaction evidence="12 13">
        <text>Endonucleolytic cleavage at a junction such as a reciprocal single-stranded crossover between two homologous DNA duplexes (Holliday junction).</text>
        <dbReference type="EC" id="3.1.21.10"/>
    </reaction>
</comment>
<reference evidence="15 16" key="1">
    <citation type="journal article" date="2016" name="Nat. Commun.">
        <title>Thousands of microbial genomes shed light on interconnected biogeochemical processes in an aquifer system.</title>
        <authorList>
            <person name="Anantharaman K."/>
            <person name="Brown C.T."/>
            <person name="Hug L.A."/>
            <person name="Sharon I."/>
            <person name="Castelle C.J."/>
            <person name="Probst A.J."/>
            <person name="Thomas B.C."/>
            <person name="Singh A."/>
            <person name="Wilkins M.J."/>
            <person name="Karaoz U."/>
            <person name="Brodie E.L."/>
            <person name="Williams K.H."/>
            <person name="Hubbard S.S."/>
            <person name="Banfield J.F."/>
        </authorList>
    </citation>
    <scope>NUCLEOTIDE SEQUENCE [LARGE SCALE GENOMIC DNA]</scope>
</reference>
<comment type="function">
    <text evidence="13">The RuvA-RuvB-RuvC complex processes Holliday junction (HJ) DNA during genetic recombination and DNA repair. Endonuclease that resolves HJ intermediates. Cleaves cruciform DNA by making single-stranded nicks across the HJ at symmetrical positions within the homologous arms, yielding a 5'-phosphate and a 3'-hydroxyl group; requires a central core of homology in the junction. The consensus cleavage sequence is 5'-(A/T)TT(C/G)-3'. Cleavage occurs on the 3'-side of the TT dinucleotide at the point of strand exchange. HJ branch migration catalyzed by RuvA-RuvB allows RuvC to scan DNA until it finds its consensus sequence, where it cleaves and resolves the cruciform DNA.</text>
</comment>
<dbReference type="Proteomes" id="UP000176444">
    <property type="component" value="Unassembled WGS sequence"/>
</dbReference>
<dbReference type="FunFam" id="3.30.420.10:FF:000002">
    <property type="entry name" value="Crossover junction endodeoxyribonuclease RuvC"/>
    <property type="match status" value="1"/>
</dbReference>
<evidence type="ECO:0000256" key="8">
    <source>
        <dbReference type="ARBA" id="ARBA00022842"/>
    </source>
</evidence>
<keyword evidence="7 13" id="KW-0378">Hydrolase</keyword>
<feature type="active site" evidence="13">
    <location>
        <position position="68"/>
    </location>
</feature>
<evidence type="ECO:0000256" key="6">
    <source>
        <dbReference type="ARBA" id="ARBA00022763"/>
    </source>
</evidence>
<evidence type="ECO:0000256" key="7">
    <source>
        <dbReference type="ARBA" id="ARBA00022801"/>
    </source>
</evidence>
<feature type="active site" evidence="13">
    <location>
        <position position="7"/>
    </location>
</feature>
<dbReference type="PRINTS" id="PR00696">
    <property type="entry name" value="RSOLVASERUVC"/>
</dbReference>
<comment type="similarity">
    <text evidence="1 13">Belongs to the RuvC family.</text>
</comment>
<dbReference type="SUPFAM" id="SSF53098">
    <property type="entry name" value="Ribonuclease H-like"/>
    <property type="match status" value="1"/>
</dbReference>
<dbReference type="AlphaFoldDB" id="A0A1F4URU2"/>
<dbReference type="GO" id="GO:0048476">
    <property type="term" value="C:Holliday junction resolvase complex"/>
    <property type="evidence" value="ECO:0007669"/>
    <property type="project" value="UniProtKB-UniRule"/>
</dbReference>
<dbReference type="Pfam" id="PF02075">
    <property type="entry name" value="RuvC"/>
    <property type="match status" value="1"/>
</dbReference>
<keyword evidence="8 13" id="KW-0460">Magnesium</keyword>
<dbReference type="InterPro" id="IPR012337">
    <property type="entry name" value="RNaseH-like_sf"/>
</dbReference>
<evidence type="ECO:0000313" key="15">
    <source>
        <dbReference type="EMBL" id="OGC46893.1"/>
    </source>
</evidence>
<feature type="binding site" evidence="13">
    <location>
        <position position="142"/>
    </location>
    <ligand>
        <name>Mg(2+)</name>
        <dbReference type="ChEBI" id="CHEBI:18420"/>
        <label>1</label>
    </ligand>
</feature>
<keyword evidence="9 13" id="KW-0238">DNA-binding</keyword>
<dbReference type="EC" id="3.1.21.10" evidence="13 14"/>
<dbReference type="CDD" id="cd16962">
    <property type="entry name" value="RuvC"/>
    <property type="match status" value="1"/>
</dbReference>
<keyword evidence="3 13" id="KW-0540">Nuclease</keyword>
<proteinExistence type="inferred from homology"/>
<evidence type="ECO:0000313" key="16">
    <source>
        <dbReference type="Proteomes" id="UP000176444"/>
    </source>
</evidence>
<evidence type="ECO:0000256" key="13">
    <source>
        <dbReference type="HAMAP-Rule" id="MF_00034"/>
    </source>
</evidence>
<protein>
    <recommendedName>
        <fullName evidence="13 14">Crossover junction endodeoxyribonuclease RuvC</fullName>
        <ecNumber evidence="13 14">3.1.21.10</ecNumber>
    </recommendedName>
    <alternativeName>
        <fullName evidence="13">Holliday junction nuclease RuvC</fullName>
    </alternativeName>
    <alternativeName>
        <fullName evidence="13">Holliday junction resolvase RuvC</fullName>
    </alternativeName>
</protein>
<dbReference type="GO" id="GO:0006281">
    <property type="term" value="P:DNA repair"/>
    <property type="evidence" value="ECO:0007669"/>
    <property type="project" value="UniProtKB-UniRule"/>
</dbReference>
<dbReference type="NCBIfam" id="TIGR00228">
    <property type="entry name" value="ruvC"/>
    <property type="match status" value="1"/>
</dbReference>
<keyword evidence="11 13" id="KW-0234">DNA repair</keyword>
<comment type="subunit">
    <text evidence="13">Homodimer which binds Holliday junction (HJ) DNA. The HJ becomes 2-fold symmetrical on binding to RuvC with unstacked arms; it has a different conformation from HJ DNA in complex with RuvA. In the full resolvosome a probable DNA-RuvA(4)-RuvB(12)-RuvC(2) complex forms which resolves the HJ.</text>
</comment>
<evidence type="ECO:0000256" key="12">
    <source>
        <dbReference type="ARBA" id="ARBA00029354"/>
    </source>
</evidence>
<comment type="subcellular location">
    <subcellularLocation>
        <location evidence="13">Cytoplasm</location>
    </subcellularLocation>
</comment>
<feature type="binding site" evidence="13">
    <location>
        <position position="68"/>
    </location>
    <ligand>
        <name>Mg(2+)</name>
        <dbReference type="ChEBI" id="CHEBI:18420"/>
        <label>2</label>
    </ligand>
</feature>
<evidence type="ECO:0000256" key="5">
    <source>
        <dbReference type="ARBA" id="ARBA00022759"/>
    </source>
</evidence>
<evidence type="ECO:0000256" key="4">
    <source>
        <dbReference type="ARBA" id="ARBA00022723"/>
    </source>
</evidence>
<keyword evidence="2 13" id="KW-0963">Cytoplasm</keyword>
<gene>
    <name evidence="13" type="primary">ruvC</name>
    <name evidence="15" type="ORF">A2713_01625</name>
</gene>
<dbReference type="EMBL" id="MEUX01000027">
    <property type="protein sequence ID" value="OGC46893.1"/>
    <property type="molecule type" value="Genomic_DNA"/>
</dbReference>
<feature type="active site" evidence="13">
    <location>
        <position position="142"/>
    </location>
</feature>
<dbReference type="PANTHER" id="PTHR30194:SF3">
    <property type="entry name" value="CROSSOVER JUNCTION ENDODEOXYRIBONUCLEASE RUVC"/>
    <property type="match status" value="1"/>
</dbReference>
<dbReference type="Gene3D" id="3.30.420.10">
    <property type="entry name" value="Ribonuclease H-like superfamily/Ribonuclease H"/>
    <property type="match status" value="1"/>
</dbReference>
<keyword evidence="4 13" id="KW-0479">Metal-binding</keyword>
<name>A0A1F4URU2_UNCKA</name>
<dbReference type="PANTHER" id="PTHR30194">
    <property type="entry name" value="CROSSOVER JUNCTION ENDODEOXYRIBONUCLEASE RUVC"/>
    <property type="match status" value="1"/>
</dbReference>